<accession>A0AB37UGA2</accession>
<sequence length="262" mass="28593">MKLFKSLLIVLLILVNFILAPPALADKPKYLKNPDYIEVSKALDELVAAKDARVKTGGSVPAEIQRKIDELEFQKYALETGVNWGQCRNQTGKTLAVYGPIPNFDDDEEDYAYDTGLYFLAPGQATKNKWDCEGVYLSSDATTAVTSPDGKTQDLTGPAVIKIADGTQLTISTNPNTGAVEFNLPPTKVFQADEINWFIPNVAQAFIDARVPNAPAYQIADSPNLIAKKTAAPAAQAKAKPESEPEPEIKLQTLPRKGYYSK</sequence>
<feature type="region of interest" description="Disordered" evidence="1">
    <location>
        <begin position="230"/>
        <end position="262"/>
    </location>
</feature>
<evidence type="ECO:0000313" key="3">
    <source>
        <dbReference type="EMBL" id="RUT10380.1"/>
    </source>
</evidence>
<protein>
    <submittedName>
        <fullName evidence="3">Uncharacterized protein</fullName>
    </submittedName>
</protein>
<dbReference type="AlphaFoldDB" id="A0AB37UGA2"/>
<dbReference type="EMBL" id="RSCK01000044">
    <property type="protein sequence ID" value="RUT10380.1"/>
    <property type="molecule type" value="Genomic_DNA"/>
</dbReference>
<reference evidence="3 4" key="1">
    <citation type="journal article" date="2019" name="Genome Biol. Evol.">
        <title>Day and night: Metabolic profiles and evolutionary relationships of six axenic non-marine cyanobacteria.</title>
        <authorList>
            <person name="Will S.E."/>
            <person name="Henke P."/>
            <person name="Boedeker C."/>
            <person name="Huang S."/>
            <person name="Brinkmann H."/>
            <person name="Rohde M."/>
            <person name="Jarek M."/>
            <person name="Friedl T."/>
            <person name="Seufert S."/>
            <person name="Schumacher M."/>
            <person name="Overmann J."/>
            <person name="Neumann-Schaal M."/>
            <person name="Petersen J."/>
        </authorList>
    </citation>
    <scope>NUCLEOTIDE SEQUENCE [LARGE SCALE GENOMIC DNA]</scope>
    <source>
        <strain evidence="3 4">SAG 39.79</strain>
    </source>
</reference>
<dbReference type="Proteomes" id="UP000282574">
    <property type="component" value="Unassembled WGS sequence"/>
</dbReference>
<evidence type="ECO:0000313" key="4">
    <source>
        <dbReference type="Proteomes" id="UP000282574"/>
    </source>
</evidence>
<name>A0AB37UGA2_9CYAN</name>
<evidence type="ECO:0000256" key="2">
    <source>
        <dbReference type="SAM" id="SignalP"/>
    </source>
</evidence>
<feature type="chain" id="PRO_5044269570" evidence="2">
    <location>
        <begin position="26"/>
        <end position="262"/>
    </location>
</feature>
<gene>
    <name evidence="3" type="ORF">DSM107010_43760</name>
</gene>
<feature type="signal peptide" evidence="2">
    <location>
        <begin position="1"/>
        <end position="25"/>
    </location>
</feature>
<dbReference type="RefSeq" id="WP_199755695.1">
    <property type="nucleotide sequence ID" value="NZ_JAVKZF010000004.1"/>
</dbReference>
<proteinExistence type="predicted"/>
<comment type="caution">
    <text evidence="3">The sequence shown here is derived from an EMBL/GenBank/DDBJ whole genome shotgun (WGS) entry which is preliminary data.</text>
</comment>
<organism evidence="3 4">
    <name type="scientific">Chroococcidiopsis cubana SAG 39.79</name>
    <dbReference type="NCBI Taxonomy" id="388085"/>
    <lineage>
        <taxon>Bacteria</taxon>
        <taxon>Bacillati</taxon>
        <taxon>Cyanobacteriota</taxon>
        <taxon>Cyanophyceae</taxon>
        <taxon>Chroococcidiopsidales</taxon>
        <taxon>Chroococcidiopsidaceae</taxon>
        <taxon>Chroococcidiopsis</taxon>
    </lineage>
</organism>
<feature type="compositionally biased region" description="Basic and acidic residues" evidence="1">
    <location>
        <begin position="239"/>
        <end position="249"/>
    </location>
</feature>
<keyword evidence="4" id="KW-1185">Reference proteome</keyword>
<evidence type="ECO:0000256" key="1">
    <source>
        <dbReference type="SAM" id="MobiDB-lite"/>
    </source>
</evidence>
<keyword evidence="2" id="KW-0732">Signal</keyword>